<evidence type="ECO:0000256" key="14">
    <source>
        <dbReference type="PIRSR" id="PIRSR002811-1"/>
    </source>
</evidence>
<dbReference type="PANTHER" id="PTHR30313:SF2">
    <property type="entry name" value="DNA PRIMASE"/>
    <property type="match status" value="1"/>
</dbReference>
<evidence type="ECO:0000256" key="1">
    <source>
        <dbReference type="ARBA" id="ARBA00022478"/>
    </source>
</evidence>
<dbReference type="FunFam" id="3.90.580.10:FF:000001">
    <property type="entry name" value="DNA primase"/>
    <property type="match status" value="1"/>
</dbReference>
<keyword evidence="5 12" id="KW-0235">DNA replication</keyword>
<dbReference type="InterPro" id="IPR006171">
    <property type="entry name" value="TOPRIM_dom"/>
</dbReference>
<evidence type="ECO:0000256" key="8">
    <source>
        <dbReference type="ARBA" id="ARBA00022833"/>
    </source>
</evidence>
<dbReference type="InterPro" id="IPR002694">
    <property type="entry name" value="Znf_CHC2"/>
</dbReference>
<dbReference type="PIRSF" id="PIRSF002811">
    <property type="entry name" value="DnaG"/>
    <property type="match status" value="1"/>
</dbReference>
<dbReference type="GO" id="GO:0000428">
    <property type="term" value="C:DNA-directed RNA polymerase complex"/>
    <property type="evidence" value="ECO:0007669"/>
    <property type="project" value="UniProtKB-KW"/>
</dbReference>
<evidence type="ECO:0000256" key="4">
    <source>
        <dbReference type="ARBA" id="ARBA00022695"/>
    </source>
</evidence>
<dbReference type="PROSITE" id="PS50880">
    <property type="entry name" value="TOPRIM"/>
    <property type="match status" value="1"/>
</dbReference>
<comment type="catalytic activity">
    <reaction evidence="12">
        <text>ssDNA + n NTP = ssDNA/pppN(pN)n-1 hybrid + (n-1) diphosphate.</text>
        <dbReference type="EC" id="2.7.7.101"/>
    </reaction>
</comment>
<dbReference type="GO" id="GO:0005737">
    <property type="term" value="C:cytoplasm"/>
    <property type="evidence" value="ECO:0007669"/>
    <property type="project" value="TreeGrafter"/>
</dbReference>
<dbReference type="GO" id="GO:0006269">
    <property type="term" value="P:DNA replication, synthesis of primer"/>
    <property type="evidence" value="ECO:0007669"/>
    <property type="project" value="UniProtKB-UniRule"/>
</dbReference>
<dbReference type="eggNOG" id="COG0358">
    <property type="taxonomic scope" value="Bacteria"/>
</dbReference>
<evidence type="ECO:0000256" key="10">
    <source>
        <dbReference type="ARBA" id="ARBA00023125"/>
    </source>
</evidence>
<dbReference type="InterPro" id="IPR034151">
    <property type="entry name" value="TOPRIM_DnaG_bac"/>
</dbReference>
<dbReference type="EMBL" id="CP006745">
    <property type="protein sequence ID" value="AHC73938.1"/>
    <property type="molecule type" value="Genomic_DNA"/>
</dbReference>
<dbReference type="InterPro" id="IPR030846">
    <property type="entry name" value="DnaG_bac"/>
</dbReference>
<dbReference type="Pfam" id="PF13155">
    <property type="entry name" value="Toprim_2"/>
    <property type="match status" value="1"/>
</dbReference>
<dbReference type="AlphaFoldDB" id="V9TW55"/>
<evidence type="ECO:0000256" key="3">
    <source>
        <dbReference type="ARBA" id="ARBA00022679"/>
    </source>
</evidence>
<dbReference type="GO" id="GO:0003677">
    <property type="term" value="F:DNA binding"/>
    <property type="evidence" value="ECO:0007669"/>
    <property type="project" value="UniProtKB-KW"/>
</dbReference>
<dbReference type="KEGG" id="efk:P856_736"/>
<accession>V9TW55</accession>
<evidence type="ECO:0000256" key="6">
    <source>
        <dbReference type="ARBA" id="ARBA00022723"/>
    </source>
</evidence>
<dbReference type="GO" id="GO:1990077">
    <property type="term" value="C:primosome complex"/>
    <property type="evidence" value="ECO:0007669"/>
    <property type="project" value="UniProtKB-KW"/>
</dbReference>
<dbReference type="SUPFAM" id="SSF56731">
    <property type="entry name" value="DNA primase core"/>
    <property type="match status" value="1"/>
</dbReference>
<reference evidence="16 17" key="1">
    <citation type="journal article" date="2013" name="PLoS ONE">
        <title>Bacterial endosymbiosis in a chordate host: long-term co-evolution and conservation of secondary metabolism.</title>
        <authorList>
            <person name="Kwan J.C."/>
            <person name="Schmidt E.W."/>
        </authorList>
    </citation>
    <scope>NUCLEOTIDE SEQUENCE [LARGE SCALE GENOMIC DNA]</scope>
    <source>
        <strain evidence="17">faulkneri L5</strain>
    </source>
</reference>
<evidence type="ECO:0000256" key="7">
    <source>
        <dbReference type="ARBA" id="ARBA00022771"/>
    </source>
</evidence>
<keyword evidence="9" id="KW-0460">Magnesium</keyword>
<dbReference type="OrthoDB" id="9803773at2"/>
<evidence type="ECO:0000256" key="2">
    <source>
        <dbReference type="ARBA" id="ARBA00022515"/>
    </source>
</evidence>
<dbReference type="NCBIfam" id="TIGR01391">
    <property type="entry name" value="dnaG"/>
    <property type="match status" value="1"/>
</dbReference>
<proteinExistence type="inferred from homology"/>
<keyword evidence="10 12" id="KW-0238">DNA-binding</keyword>
<dbReference type="InterPro" id="IPR050219">
    <property type="entry name" value="DnaG_primase"/>
</dbReference>
<evidence type="ECO:0000256" key="12">
    <source>
        <dbReference type="HAMAP-Rule" id="MF_00974"/>
    </source>
</evidence>
<dbReference type="GO" id="GO:0003899">
    <property type="term" value="F:DNA-directed RNA polymerase activity"/>
    <property type="evidence" value="ECO:0007669"/>
    <property type="project" value="UniProtKB-UniRule"/>
</dbReference>
<dbReference type="SUPFAM" id="SSF57783">
    <property type="entry name" value="Zinc beta-ribbon"/>
    <property type="match status" value="1"/>
</dbReference>
<gene>
    <name evidence="12 16" type="primary">dnaG</name>
    <name evidence="16" type="ORF">P856_736</name>
</gene>
<evidence type="ECO:0000313" key="17">
    <source>
        <dbReference type="Proteomes" id="UP000018700"/>
    </source>
</evidence>
<keyword evidence="8 12" id="KW-0862">Zinc</keyword>
<evidence type="ECO:0000313" key="16">
    <source>
        <dbReference type="EMBL" id="AHC73938.1"/>
    </source>
</evidence>
<keyword evidence="2 12" id="KW-0639">Primosome</keyword>
<dbReference type="InterPro" id="IPR037068">
    <property type="entry name" value="DNA_primase_core_N_sf"/>
</dbReference>
<dbReference type="CDD" id="cd03364">
    <property type="entry name" value="TOPRIM_DnaG_primases"/>
    <property type="match status" value="1"/>
</dbReference>
<dbReference type="Pfam" id="PF01807">
    <property type="entry name" value="Zn_ribbon_DnaG"/>
    <property type="match status" value="1"/>
</dbReference>
<keyword evidence="4 12" id="KW-0548">Nucleotidyltransferase</keyword>
<evidence type="ECO:0000256" key="9">
    <source>
        <dbReference type="ARBA" id="ARBA00022842"/>
    </source>
</evidence>
<dbReference type="InterPro" id="IPR013264">
    <property type="entry name" value="DNAG_N"/>
</dbReference>
<comment type="subunit">
    <text evidence="12">Monomer. Interacts with DnaB.</text>
</comment>
<dbReference type="STRING" id="1401328.P856_736"/>
<dbReference type="SMART" id="SM00400">
    <property type="entry name" value="ZnF_CHCC"/>
    <property type="match status" value="1"/>
</dbReference>
<organism evidence="16 17">
    <name type="scientific">Candidatus Endolissoclinum faulkneri L5</name>
    <dbReference type="NCBI Taxonomy" id="1401328"/>
    <lineage>
        <taxon>Bacteria</taxon>
        <taxon>Pseudomonadati</taxon>
        <taxon>Pseudomonadota</taxon>
        <taxon>Alphaproteobacteria</taxon>
        <taxon>Rhodospirillales</taxon>
        <taxon>Rhodospirillaceae</taxon>
        <taxon>Candidatus Endolissoclinum</taxon>
    </lineage>
</organism>
<comment type="domain">
    <text evidence="12">Contains an N-terminal zinc-binding domain, a central core domain that contains the primase activity, and a C-terminal DnaB-binding domain.</text>
</comment>
<dbReference type="HAMAP" id="MF_00974">
    <property type="entry name" value="DNA_primase_DnaG"/>
    <property type="match status" value="1"/>
</dbReference>
<dbReference type="Pfam" id="PF08275">
    <property type="entry name" value="DNAG_N"/>
    <property type="match status" value="1"/>
</dbReference>
<comment type="function">
    <text evidence="12 13">RNA polymerase that catalyzes the synthesis of short RNA molecules used as primers for DNA polymerase during DNA replication.</text>
</comment>
<keyword evidence="3 12" id="KW-0808">Transferase</keyword>
<dbReference type="InterPro" id="IPR036977">
    <property type="entry name" value="DNA_primase_Znf_CHC2"/>
</dbReference>
<dbReference type="HOGENOM" id="CLU_013501_5_3_5"/>
<dbReference type="PATRIC" id="fig|1401328.3.peg.742"/>
<keyword evidence="1 12" id="KW-0240">DNA-directed RNA polymerase</keyword>
<dbReference type="Proteomes" id="UP000018700">
    <property type="component" value="Chromosome"/>
</dbReference>
<protein>
    <recommendedName>
        <fullName evidence="12 13">DNA primase</fullName>
        <ecNumber evidence="12">2.7.7.101</ecNumber>
    </recommendedName>
</protein>
<keyword evidence="11 12" id="KW-0804">Transcription</keyword>
<keyword evidence="17" id="KW-1185">Reference proteome</keyword>
<keyword evidence="7 12" id="KW-0863">Zinc-finger</keyword>
<dbReference type="EC" id="2.7.7.101" evidence="12"/>
<feature type="domain" description="Toprim" evidence="15">
    <location>
        <begin position="259"/>
        <end position="340"/>
    </location>
</feature>
<evidence type="ECO:0000259" key="15">
    <source>
        <dbReference type="PROSITE" id="PS50880"/>
    </source>
</evidence>
<evidence type="ECO:0000256" key="13">
    <source>
        <dbReference type="PIRNR" id="PIRNR002811"/>
    </source>
</evidence>
<evidence type="ECO:0000256" key="11">
    <source>
        <dbReference type="ARBA" id="ARBA00023163"/>
    </source>
</evidence>
<feature type="zinc finger region" description="CHC2-type" evidence="12 14">
    <location>
        <begin position="38"/>
        <end position="62"/>
    </location>
</feature>
<dbReference type="InterPro" id="IPR006295">
    <property type="entry name" value="DNA_primase_DnaG"/>
</dbReference>
<dbReference type="Gene3D" id="3.90.580.10">
    <property type="entry name" value="Zinc finger, CHC2-type domain"/>
    <property type="match status" value="1"/>
</dbReference>
<sequence>MSFPPHFIEELRNRLTISSVISRKYKLKRNGREFIALCPFHNDNKPSLSIVDEKGFYHCFACGAHGDIFKFLMETDGIKFMEAVAELASIAGIYVPNSKSKNQQQNESRKSIQSTMDTACRWYEQQLHTSTGEAGRNYLMKRGITKETIKNFRIGWAPGSHNALQHAMKARGVKNKILLEAGLVKEYKEKKNSSLMVDYMRNRIIFPIIDRRCNVIGFGGRVLDENQPKYLNSPETQLFNKSQILYGISQAGNLIAKFGKIIVTEGYLDVLSLNQAGFPAVSPLGSTLSKYQLTDLWQITAEPFICFDGDTAGYRAALRVCDRALPLLKPGKSLRFVTLPKGQDPDDLIKRYGKEVLDKFLTTSRGLAEFMWANWLFLCDLDTPESKAKFKKDIDLKINTISDEYIRYEYHNFFRKKNKDLFNSIDYQYQDIQEYDKELYSPLTKKYTDNHSQSQKKHSINQTVFNKKNYKKFLINKSCKSRKDFTLSSSEVRREQLIISIIAAHPSLLNRFGECIGYENFTDPVHENARHAIFSFMRNYPESAFESIKFFLNINFTNKIILSKNAKKIFPFCDQSYNAEFAGKALFVLLMKNKIKKIEQEIDSIIKNNSQNIDNNTLAIIMALRANKVNLINNIHAVNHDEIGATDANAM</sequence>
<comment type="cofactor">
    <cofactor evidence="12 13 14">
        <name>Zn(2+)</name>
        <dbReference type="ChEBI" id="CHEBI:29105"/>
    </cofactor>
    <text evidence="12 13 14">Binds 1 zinc ion per monomer.</text>
</comment>
<name>V9TW55_9PROT</name>
<dbReference type="Gene3D" id="3.40.1360.10">
    <property type="match status" value="1"/>
</dbReference>
<evidence type="ECO:0000256" key="5">
    <source>
        <dbReference type="ARBA" id="ARBA00022705"/>
    </source>
</evidence>
<dbReference type="Gene3D" id="3.90.980.10">
    <property type="entry name" value="DNA primase, catalytic core, N-terminal domain"/>
    <property type="match status" value="1"/>
</dbReference>
<dbReference type="SMART" id="SM00493">
    <property type="entry name" value="TOPRIM"/>
    <property type="match status" value="1"/>
</dbReference>
<dbReference type="PANTHER" id="PTHR30313">
    <property type="entry name" value="DNA PRIMASE"/>
    <property type="match status" value="1"/>
</dbReference>
<dbReference type="GO" id="GO:0008270">
    <property type="term" value="F:zinc ion binding"/>
    <property type="evidence" value="ECO:0007669"/>
    <property type="project" value="UniProtKB-UniRule"/>
</dbReference>
<dbReference type="RefSeq" id="WP_025300815.1">
    <property type="nucleotide sequence ID" value="NZ_CP006745.1"/>
</dbReference>
<keyword evidence="6 12" id="KW-0479">Metal-binding</keyword>
<comment type="similarity">
    <text evidence="12 13">Belongs to the DnaG primase family.</text>
</comment>